<evidence type="ECO:0000256" key="8">
    <source>
        <dbReference type="ARBA" id="ARBA00023004"/>
    </source>
</evidence>
<dbReference type="InterPro" id="IPR009010">
    <property type="entry name" value="Asp_de-COase-like_dom_sf"/>
</dbReference>
<dbReference type="Pfam" id="PF00384">
    <property type="entry name" value="Molybdopterin"/>
    <property type="match status" value="1"/>
</dbReference>
<reference evidence="12" key="1">
    <citation type="journal article" date="2014" name="Int. J. Syst. Evol. Microbiol.">
        <title>Complete genome sequence of Corynebacterium casei LMG S-19264T (=DSM 44701T), isolated from a smear-ripened cheese.</title>
        <authorList>
            <consortium name="US DOE Joint Genome Institute (JGI-PGF)"/>
            <person name="Walter F."/>
            <person name="Albersmeier A."/>
            <person name="Kalinowski J."/>
            <person name="Ruckert C."/>
        </authorList>
    </citation>
    <scope>NUCLEOTIDE SEQUENCE</scope>
    <source>
        <strain evidence="12">NBRC 108769</strain>
    </source>
</reference>
<accession>A0AA37SSE0</accession>
<evidence type="ECO:0000256" key="7">
    <source>
        <dbReference type="ARBA" id="ARBA00023002"/>
    </source>
</evidence>
<proteinExistence type="inferred from homology"/>
<evidence type="ECO:0000256" key="3">
    <source>
        <dbReference type="ARBA" id="ARBA00010312"/>
    </source>
</evidence>
<keyword evidence="6" id="KW-0479">Metal-binding</keyword>
<keyword evidence="9" id="KW-0411">Iron-sulfur</keyword>
<comment type="cofactor">
    <cofactor evidence="1">
        <name>Mo-bis(molybdopterin guanine dinucleotide)</name>
        <dbReference type="ChEBI" id="CHEBI:60539"/>
    </cofactor>
</comment>
<dbReference type="InterPro" id="IPR006656">
    <property type="entry name" value="Mopterin_OxRdtase"/>
</dbReference>
<sequence length="757" mass="84663">MKENKPTIPIEEKIGKLTKPKDFAAGIPALNSSISQIAKYMKPGDAVTTMRKLNQKGGFDCPGCAWPDPDDDRSSLGEYCENGVKAIAEEATKKSLSESFFKENSISELRKKSDFELGKLGRINQPYFKANGEDTFKPIDWKAALLHISNKLKGLDHPDKAIFYTSGRTSNEAAYLYQLFVRKYGTNNLPDCSNMCHESSGVGLGKTLGIGKGSVTLLDIHQAELIMIMGQNPGTNHPRMLSALEKCKQNGGKIISVNPLKEAGLVSFKHPQKVSKVLLGGTKITDIYCQVNINSDIYFLKAIMKLLIGYDEKNKHKILDYNFINDKTDGWEALKTSLEEIDINECSKACGISLEKLEKVAKLFATNEKIIICWAMGLTQHLNGAYNIQEVVNLLLMKGAIGKPGAGTCPVRGHSNVQGDRTMGIWHKPGNDFLNKLEERYHFKPPADHGVGVVDAIKTLYEEKAAVLFCMGGNLLNASPDTEYTAEAMRKADLIVNVSTKLNRTHLVSDHESIILPCRGRTEIDDGQFVSVENSMGIVHKSEGVLPPFNKIIKSEVSIICELADILFTDASIPWLKFASNYDLIRDEIEAIIPGFDNYNKKVRQPAGFYLPNTAREQEFATDNGKAHFTVNPLPACLLKENEFAMMTIRSHDQFNTTIYGEDDRYRGIKGMRRIVFMNEEDMKNLGLKQFDEVNLYSYFNEEERSALQFKVIPYDIPKKNIATYFPEANSLIHINAYDKISETPSSKFTKVLIKRT</sequence>
<dbReference type="GO" id="GO:0045333">
    <property type="term" value="P:cellular respiration"/>
    <property type="evidence" value="ECO:0007669"/>
    <property type="project" value="UniProtKB-ARBA"/>
</dbReference>
<dbReference type="RefSeq" id="WP_235294984.1">
    <property type="nucleotide sequence ID" value="NZ_BSOH01000037.1"/>
</dbReference>
<comment type="caution">
    <text evidence="12">The sequence shown here is derived from an EMBL/GenBank/DDBJ whole genome shotgun (WGS) entry which is preliminary data.</text>
</comment>
<dbReference type="GO" id="GO:0043546">
    <property type="term" value="F:molybdopterin cofactor binding"/>
    <property type="evidence" value="ECO:0007669"/>
    <property type="project" value="InterPro"/>
</dbReference>
<evidence type="ECO:0000256" key="6">
    <source>
        <dbReference type="ARBA" id="ARBA00022723"/>
    </source>
</evidence>
<evidence type="ECO:0000313" key="12">
    <source>
        <dbReference type="EMBL" id="GLR20146.1"/>
    </source>
</evidence>
<evidence type="ECO:0000259" key="11">
    <source>
        <dbReference type="Pfam" id="PF01568"/>
    </source>
</evidence>
<dbReference type="Proteomes" id="UP001156666">
    <property type="component" value="Unassembled WGS sequence"/>
</dbReference>
<dbReference type="GO" id="GO:0016020">
    <property type="term" value="C:membrane"/>
    <property type="evidence" value="ECO:0007669"/>
    <property type="project" value="TreeGrafter"/>
</dbReference>
<gene>
    <name evidence="12" type="ORF">GCM10007940_47620</name>
</gene>
<feature type="domain" description="Molybdopterin oxidoreductase" evidence="10">
    <location>
        <begin position="122"/>
        <end position="565"/>
    </location>
</feature>
<dbReference type="CDD" id="cd02787">
    <property type="entry name" value="MopB_CT_ydeP"/>
    <property type="match status" value="1"/>
</dbReference>
<name>A0AA37SSE0_9BACT</name>
<protein>
    <submittedName>
        <fullName evidence="12">Formate dehydrogenase subunit alpha</fullName>
    </submittedName>
</protein>
<dbReference type="PANTHER" id="PTHR43105">
    <property type="entry name" value="RESPIRATORY NITRATE REDUCTASE"/>
    <property type="match status" value="1"/>
</dbReference>
<evidence type="ECO:0000256" key="5">
    <source>
        <dbReference type="ARBA" id="ARBA00022505"/>
    </source>
</evidence>
<keyword evidence="8" id="KW-0408">Iron</keyword>
<feature type="domain" description="Molybdopterin dinucleotide-binding" evidence="11">
    <location>
        <begin position="644"/>
        <end position="749"/>
    </location>
</feature>
<keyword evidence="4" id="KW-0004">4Fe-4S</keyword>
<dbReference type="CDD" id="cd02767">
    <property type="entry name" value="MopB_ydeP"/>
    <property type="match status" value="1"/>
</dbReference>
<dbReference type="AlphaFoldDB" id="A0AA37SSE0"/>
<dbReference type="Gene3D" id="3.40.50.740">
    <property type="match status" value="1"/>
</dbReference>
<dbReference type="GO" id="GO:0051539">
    <property type="term" value="F:4 iron, 4 sulfur cluster binding"/>
    <property type="evidence" value="ECO:0007669"/>
    <property type="project" value="UniProtKB-KW"/>
</dbReference>
<comment type="cofactor">
    <cofactor evidence="2">
        <name>[4Fe-4S] cluster</name>
        <dbReference type="ChEBI" id="CHEBI:49883"/>
    </cofactor>
</comment>
<keyword evidence="7" id="KW-0560">Oxidoreductase</keyword>
<evidence type="ECO:0000256" key="9">
    <source>
        <dbReference type="ARBA" id="ARBA00023014"/>
    </source>
</evidence>
<dbReference type="Gene3D" id="3.40.228.10">
    <property type="entry name" value="Dimethylsulfoxide Reductase, domain 2"/>
    <property type="match status" value="1"/>
</dbReference>
<dbReference type="InterPro" id="IPR006657">
    <property type="entry name" value="MoPterin_dinucl-bd_dom"/>
</dbReference>
<organism evidence="12 13">
    <name type="scientific">Portibacter lacus</name>
    <dbReference type="NCBI Taxonomy" id="1099794"/>
    <lineage>
        <taxon>Bacteria</taxon>
        <taxon>Pseudomonadati</taxon>
        <taxon>Bacteroidota</taxon>
        <taxon>Saprospiria</taxon>
        <taxon>Saprospirales</taxon>
        <taxon>Haliscomenobacteraceae</taxon>
        <taxon>Portibacter</taxon>
    </lineage>
</organism>
<reference evidence="12" key="2">
    <citation type="submission" date="2023-01" db="EMBL/GenBank/DDBJ databases">
        <title>Draft genome sequence of Portibacter lacus strain NBRC 108769.</title>
        <authorList>
            <person name="Sun Q."/>
            <person name="Mori K."/>
        </authorList>
    </citation>
    <scope>NUCLEOTIDE SEQUENCE</scope>
    <source>
        <strain evidence="12">NBRC 108769</strain>
    </source>
</reference>
<dbReference type="InterPro" id="IPR010046">
    <property type="entry name" value="Mopterin_OxRdtse_a_bac"/>
</dbReference>
<evidence type="ECO:0000256" key="2">
    <source>
        <dbReference type="ARBA" id="ARBA00001966"/>
    </source>
</evidence>
<dbReference type="GO" id="GO:0030151">
    <property type="term" value="F:molybdenum ion binding"/>
    <property type="evidence" value="ECO:0007669"/>
    <property type="project" value="InterPro"/>
</dbReference>
<evidence type="ECO:0000256" key="1">
    <source>
        <dbReference type="ARBA" id="ARBA00001942"/>
    </source>
</evidence>
<dbReference type="Gene3D" id="2.40.40.20">
    <property type="match status" value="1"/>
</dbReference>
<dbReference type="NCBIfam" id="TIGR01701">
    <property type="entry name" value="Fdhalpha-like"/>
    <property type="match status" value="1"/>
</dbReference>
<dbReference type="SUPFAM" id="SSF53706">
    <property type="entry name" value="Formate dehydrogenase/DMSO reductase, domains 1-3"/>
    <property type="match status" value="1"/>
</dbReference>
<dbReference type="SUPFAM" id="SSF50692">
    <property type="entry name" value="ADC-like"/>
    <property type="match status" value="1"/>
</dbReference>
<keyword evidence="13" id="KW-1185">Reference proteome</keyword>
<evidence type="ECO:0000313" key="13">
    <source>
        <dbReference type="Proteomes" id="UP001156666"/>
    </source>
</evidence>
<dbReference type="InterPro" id="IPR037951">
    <property type="entry name" value="MopB_CT_YdeP"/>
</dbReference>
<dbReference type="PIRSF" id="PIRSF000144">
    <property type="entry name" value="CbbBc"/>
    <property type="match status" value="1"/>
</dbReference>
<dbReference type="GO" id="GO:0008863">
    <property type="term" value="F:formate dehydrogenase (NAD+) activity"/>
    <property type="evidence" value="ECO:0007669"/>
    <property type="project" value="InterPro"/>
</dbReference>
<dbReference type="InterPro" id="IPR050123">
    <property type="entry name" value="Prok_molybdopt-oxidoreductase"/>
</dbReference>
<evidence type="ECO:0000256" key="4">
    <source>
        <dbReference type="ARBA" id="ARBA00022485"/>
    </source>
</evidence>
<dbReference type="Pfam" id="PF01568">
    <property type="entry name" value="Molydop_binding"/>
    <property type="match status" value="1"/>
</dbReference>
<comment type="similarity">
    <text evidence="3">Belongs to the prokaryotic molybdopterin-containing oxidoreductase family.</text>
</comment>
<dbReference type="EMBL" id="BSOH01000037">
    <property type="protein sequence ID" value="GLR20146.1"/>
    <property type="molecule type" value="Genomic_DNA"/>
</dbReference>
<dbReference type="InterPro" id="IPR041953">
    <property type="entry name" value="YdeP_MopB"/>
</dbReference>
<dbReference type="PANTHER" id="PTHR43105:SF4">
    <property type="entry name" value="PROTEIN YDEP"/>
    <property type="match status" value="1"/>
</dbReference>
<evidence type="ECO:0000259" key="10">
    <source>
        <dbReference type="Pfam" id="PF00384"/>
    </source>
</evidence>
<keyword evidence="5" id="KW-0500">Molybdenum</keyword>